<gene>
    <name evidence="3" type="ORF">TCIL3000_1_1090</name>
</gene>
<feature type="region of interest" description="Disordered" evidence="1">
    <location>
        <begin position="48"/>
        <end position="70"/>
    </location>
</feature>
<feature type="compositionally biased region" description="Polar residues" evidence="1">
    <location>
        <begin position="626"/>
        <end position="635"/>
    </location>
</feature>
<feature type="region of interest" description="Disordered" evidence="1">
    <location>
        <begin position="466"/>
        <end position="514"/>
    </location>
</feature>
<organism evidence="3">
    <name type="scientific">Trypanosoma congolense (strain IL3000)</name>
    <dbReference type="NCBI Taxonomy" id="1068625"/>
    <lineage>
        <taxon>Eukaryota</taxon>
        <taxon>Discoba</taxon>
        <taxon>Euglenozoa</taxon>
        <taxon>Kinetoplastea</taxon>
        <taxon>Metakinetoplastina</taxon>
        <taxon>Trypanosomatida</taxon>
        <taxon>Trypanosomatidae</taxon>
        <taxon>Trypanosoma</taxon>
        <taxon>Nannomonas</taxon>
    </lineage>
</organism>
<dbReference type="AlphaFoldDB" id="G0UIZ1"/>
<dbReference type="EMBL" id="HE575314">
    <property type="protein sequence ID" value="CCC89341.1"/>
    <property type="molecule type" value="Genomic_DNA"/>
</dbReference>
<evidence type="ECO:0000259" key="2">
    <source>
        <dbReference type="Pfam" id="PF14311"/>
    </source>
</evidence>
<dbReference type="Pfam" id="PF14311">
    <property type="entry name" value="DUF4379"/>
    <property type="match status" value="1"/>
</dbReference>
<accession>G0UIZ1</accession>
<feature type="region of interest" description="Disordered" evidence="1">
    <location>
        <begin position="428"/>
        <end position="454"/>
    </location>
</feature>
<protein>
    <recommendedName>
        <fullName evidence="2">Treble clef zinc finger domain-containing protein</fullName>
    </recommendedName>
</protein>
<proteinExistence type="predicted"/>
<evidence type="ECO:0000313" key="3">
    <source>
        <dbReference type="EMBL" id="CCC89341.1"/>
    </source>
</evidence>
<reference evidence="3" key="1">
    <citation type="journal article" date="2012" name="Proc. Natl. Acad. Sci. U.S.A.">
        <title>Antigenic diversity is generated by distinct evolutionary mechanisms in African trypanosome species.</title>
        <authorList>
            <person name="Jackson A.P."/>
            <person name="Berry A."/>
            <person name="Aslett M."/>
            <person name="Allison H.C."/>
            <person name="Burton P."/>
            <person name="Vavrova-Anderson J."/>
            <person name="Brown R."/>
            <person name="Browne H."/>
            <person name="Corton N."/>
            <person name="Hauser H."/>
            <person name="Gamble J."/>
            <person name="Gilderthorp R."/>
            <person name="Marcello L."/>
            <person name="McQuillan J."/>
            <person name="Otto T.D."/>
            <person name="Quail M.A."/>
            <person name="Sanders M.J."/>
            <person name="van Tonder A."/>
            <person name="Ginger M.L."/>
            <person name="Field M.C."/>
            <person name="Barry J.D."/>
            <person name="Hertz-Fowler C."/>
            <person name="Berriman M."/>
        </authorList>
    </citation>
    <scope>NUCLEOTIDE SEQUENCE</scope>
    <source>
        <strain evidence="3">IL3000</strain>
    </source>
</reference>
<name>G0UIZ1_TRYCI</name>
<feature type="compositionally biased region" description="Polar residues" evidence="1">
    <location>
        <begin position="428"/>
        <end position="439"/>
    </location>
</feature>
<feature type="region of interest" description="Disordered" evidence="1">
    <location>
        <begin position="623"/>
        <end position="674"/>
    </location>
</feature>
<feature type="compositionally biased region" description="Polar residues" evidence="1">
    <location>
        <begin position="279"/>
        <end position="295"/>
    </location>
</feature>
<dbReference type="VEuPathDB" id="TriTrypDB:TcIL3000_1_1090"/>
<feature type="domain" description="Treble clef zinc finger" evidence="2">
    <location>
        <begin position="84"/>
        <end position="137"/>
    </location>
</feature>
<feature type="region of interest" description="Disordered" evidence="1">
    <location>
        <begin position="279"/>
        <end position="312"/>
    </location>
</feature>
<dbReference type="InterPro" id="IPR025487">
    <property type="entry name" value="DUF4379"/>
</dbReference>
<dbReference type="PANTHER" id="PTHR37317:SF1">
    <property type="entry name" value="ZINC-RIBBON DOMAIN-CONTAINING PROTEIN-RELATED"/>
    <property type="match status" value="1"/>
</dbReference>
<feature type="compositionally biased region" description="Low complexity" evidence="1">
    <location>
        <begin position="53"/>
        <end position="65"/>
    </location>
</feature>
<sequence length="674" mass="72983">MLRHACCTARKLSTCPTLCVFPRGKGMISHRLLFRSAIVNAQGSRHVSTDAPAAASGGDKGSSSSTTPLNKSPVMRLAVVRPDLVDEWVPELNDADVCTVPCDSAIDAWWKCKACGVNYQAVVKDRCTMGRGCPQCGAQQRQQHGQAPALVGANGETGRALKGSVAFSLAETHPAVAARWDYERNGLLHPTDVDATSDLNVWWRPAAGRPSHERSFRRPVYAFVEIPYSVEEQREAQAALELKILQQVRQASKIAVARENDSLPAAARVLDDIVFRNEGPNTAHPSAPSASANLVSSSPNQSSSEEEEAAQYNLEAEDLSKAVELWERSFEAKLDGDYRAMFYSKESCDGAAVSRGQVLVAYDHFVSLHKKRSNAQGEGLNEARDIPSAINDPDWIQHFTLNTEDVMSGCIAPSARLVFPESAGATTTVSQEANASGASQGRRMDTLPPPPEEYSNEIRTMFAAKKRSYPRSPQKPPMREDDVAETLPGNHGAQISEGAQTLRHGTSRGGTRWMPTPDTAFGVSSLASTLIIAQELSGGSSGDDITRESMPFDVKEDELKNGTLLGSTALGSFTSEQVREMQYNRGTPQPRRTGRFKLRPPSDVGVCRGRKDGASVTTLVTSLSTQHGSDSSGLESQELKTIQAPGVPRKVSRPRKGKSTEEVAGDNEKQRHCE</sequence>
<feature type="compositionally biased region" description="Basic and acidic residues" evidence="1">
    <location>
        <begin position="658"/>
        <end position="674"/>
    </location>
</feature>
<feature type="region of interest" description="Disordered" evidence="1">
    <location>
        <begin position="584"/>
        <end position="604"/>
    </location>
</feature>
<dbReference type="PANTHER" id="PTHR37317">
    <property type="entry name" value="BLR8090 PROTEIN"/>
    <property type="match status" value="1"/>
</dbReference>
<evidence type="ECO:0000256" key="1">
    <source>
        <dbReference type="SAM" id="MobiDB-lite"/>
    </source>
</evidence>